<protein>
    <submittedName>
        <fullName evidence="5">MerR family transcriptional regulator</fullName>
    </submittedName>
</protein>
<dbReference type="InterPro" id="IPR047057">
    <property type="entry name" value="MerR_fam"/>
</dbReference>
<evidence type="ECO:0000313" key="5">
    <source>
        <dbReference type="EMBL" id="MBK0421305.1"/>
    </source>
</evidence>
<reference evidence="5" key="1">
    <citation type="submission" date="2020-12" db="EMBL/GenBank/DDBJ databases">
        <title>Leucobacter sp. CAS2, isolated from Chromium sludge.</title>
        <authorList>
            <person name="Xu Z."/>
        </authorList>
    </citation>
    <scope>NUCLEOTIDE SEQUENCE</scope>
    <source>
        <strain evidence="5">CSA2</strain>
    </source>
</reference>
<keyword evidence="1" id="KW-0238">DNA-binding</keyword>
<dbReference type="Pfam" id="PF13411">
    <property type="entry name" value="MerR_1"/>
    <property type="match status" value="1"/>
</dbReference>
<dbReference type="CDD" id="cd00592">
    <property type="entry name" value="HTH_MerR-like"/>
    <property type="match status" value="1"/>
</dbReference>
<dbReference type="SUPFAM" id="SSF46955">
    <property type="entry name" value="Putative DNA-binding domain"/>
    <property type="match status" value="1"/>
</dbReference>
<evidence type="ECO:0000256" key="1">
    <source>
        <dbReference type="ARBA" id="ARBA00023125"/>
    </source>
</evidence>
<dbReference type="GO" id="GO:0003700">
    <property type="term" value="F:DNA-binding transcription factor activity"/>
    <property type="evidence" value="ECO:0007669"/>
    <property type="project" value="InterPro"/>
</dbReference>
<dbReference type="InterPro" id="IPR009061">
    <property type="entry name" value="DNA-bd_dom_put_sf"/>
</dbReference>
<sequence>MRTRDVAALAGTTPRALRHYHRIGLLPEAPRDANGYRRYSAADLVRVLRIRELAASGMPLREVARALDQDPSSLSHQLDDLERVLDAQAERIERQRGLLRELRRTLHGPAQALGNPRSECGSGAGRESQTAQLDRDVWLLATGTGAIDSATAAHFEAAVAQQFADLGAAPSWLQEFAALEGEPTIDAQRADHLAGAIAAFAAELTAGHDFAGASDGAQVLDLAAELQGASLSGAQLEVWRRFEALIRQ</sequence>
<evidence type="ECO:0000256" key="3">
    <source>
        <dbReference type="SAM" id="MobiDB-lite"/>
    </source>
</evidence>
<name>A0A934QAS5_9MICO</name>
<dbReference type="PANTHER" id="PTHR30204">
    <property type="entry name" value="REDOX-CYCLING DRUG-SENSING TRANSCRIPTIONAL ACTIVATOR SOXR"/>
    <property type="match status" value="1"/>
</dbReference>
<feature type="coiled-coil region" evidence="2">
    <location>
        <begin position="78"/>
        <end position="105"/>
    </location>
</feature>
<keyword evidence="6" id="KW-1185">Reference proteome</keyword>
<dbReference type="InterPro" id="IPR000551">
    <property type="entry name" value="MerR-type_HTH_dom"/>
</dbReference>
<dbReference type="PROSITE" id="PS50937">
    <property type="entry name" value="HTH_MERR_2"/>
    <property type="match status" value="1"/>
</dbReference>
<dbReference type="GO" id="GO:0003677">
    <property type="term" value="F:DNA binding"/>
    <property type="evidence" value="ECO:0007669"/>
    <property type="project" value="UniProtKB-KW"/>
</dbReference>
<gene>
    <name evidence="5" type="ORF">JD292_04340</name>
</gene>
<evidence type="ECO:0000256" key="2">
    <source>
        <dbReference type="SAM" id="Coils"/>
    </source>
</evidence>
<dbReference type="SMART" id="SM00422">
    <property type="entry name" value="HTH_MERR"/>
    <property type="match status" value="1"/>
</dbReference>
<evidence type="ECO:0000259" key="4">
    <source>
        <dbReference type="PROSITE" id="PS50937"/>
    </source>
</evidence>
<accession>A0A934QAS5</accession>
<dbReference type="EMBL" id="JAEHOI010000002">
    <property type="protein sequence ID" value="MBK0421305.1"/>
    <property type="molecule type" value="Genomic_DNA"/>
</dbReference>
<feature type="domain" description="HTH merR-type" evidence="4">
    <location>
        <begin position="1"/>
        <end position="69"/>
    </location>
</feature>
<evidence type="ECO:0000313" key="6">
    <source>
        <dbReference type="Proteomes" id="UP000618733"/>
    </source>
</evidence>
<dbReference type="Proteomes" id="UP000618733">
    <property type="component" value="Unassembled WGS sequence"/>
</dbReference>
<feature type="region of interest" description="Disordered" evidence="3">
    <location>
        <begin position="108"/>
        <end position="127"/>
    </location>
</feature>
<keyword evidence="2" id="KW-0175">Coiled coil</keyword>
<dbReference type="Gene3D" id="1.10.1660.10">
    <property type="match status" value="1"/>
</dbReference>
<proteinExistence type="predicted"/>
<dbReference type="PANTHER" id="PTHR30204:SF93">
    <property type="entry name" value="HTH MERR-TYPE DOMAIN-CONTAINING PROTEIN"/>
    <property type="match status" value="1"/>
</dbReference>
<comment type="caution">
    <text evidence="5">The sequence shown here is derived from an EMBL/GenBank/DDBJ whole genome shotgun (WGS) entry which is preliminary data.</text>
</comment>
<dbReference type="AlphaFoldDB" id="A0A934QAS5"/>
<organism evidence="5 6">
    <name type="scientific">Leucobacter edaphi</name>
    <dbReference type="NCBI Taxonomy" id="2796472"/>
    <lineage>
        <taxon>Bacteria</taxon>
        <taxon>Bacillati</taxon>
        <taxon>Actinomycetota</taxon>
        <taxon>Actinomycetes</taxon>
        <taxon>Micrococcales</taxon>
        <taxon>Microbacteriaceae</taxon>
        <taxon>Leucobacter</taxon>
    </lineage>
</organism>